<dbReference type="PANTHER" id="PTHR43289:SF34">
    <property type="entry name" value="SERINE_THREONINE-PROTEIN KINASE YBDM-RELATED"/>
    <property type="match status" value="1"/>
</dbReference>
<dbReference type="GO" id="GO:0004674">
    <property type="term" value="F:protein serine/threonine kinase activity"/>
    <property type="evidence" value="ECO:0007669"/>
    <property type="project" value="UniProtKB-KW"/>
</dbReference>
<evidence type="ECO:0000313" key="17">
    <source>
        <dbReference type="EMBL" id="MBB6452971.1"/>
    </source>
</evidence>
<evidence type="ECO:0000256" key="8">
    <source>
        <dbReference type="ARBA" id="ARBA00022968"/>
    </source>
</evidence>
<feature type="binding site" evidence="13">
    <location>
        <position position="40"/>
    </location>
    <ligand>
        <name>ATP</name>
        <dbReference type="ChEBI" id="CHEBI:30616"/>
    </ligand>
</feature>
<feature type="transmembrane region" description="Helical" evidence="14">
    <location>
        <begin position="332"/>
        <end position="352"/>
    </location>
</feature>
<keyword evidence="5 13" id="KW-0547">Nucleotide-binding</keyword>
<dbReference type="EMBL" id="JACHGH010000003">
    <property type="protein sequence ID" value="MBB6452971.1"/>
    <property type="molecule type" value="Genomic_DNA"/>
</dbReference>
<keyword evidence="3" id="KW-0309">Germination</keyword>
<proteinExistence type="predicted"/>
<keyword evidence="7 13" id="KW-0067">ATP-binding</keyword>
<dbReference type="SMART" id="SM00220">
    <property type="entry name" value="S_TKc"/>
    <property type="match status" value="1"/>
</dbReference>
<dbReference type="EC" id="2.7.11.1" evidence="1"/>
<keyword evidence="8" id="KW-0735">Signal-anchor</keyword>
<dbReference type="GO" id="GO:0071224">
    <property type="term" value="P:cellular response to peptidoglycan"/>
    <property type="evidence" value="ECO:0007669"/>
    <property type="project" value="UniProtKB-ARBA"/>
</dbReference>
<comment type="caution">
    <text evidence="17">The sequence shown here is derived from an EMBL/GenBank/DDBJ whole genome shotgun (WGS) entry which is preliminary data.</text>
</comment>
<dbReference type="FunFam" id="3.30.200.20:FF:000035">
    <property type="entry name" value="Serine/threonine protein kinase Stk1"/>
    <property type="match status" value="1"/>
</dbReference>
<dbReference type="InterPro" id="IPR017441">
    <property type="entry name" value="Protein_kinase_ATP_BS"/>
</dbReference>
<dbReference type="InterPro" id="IPR008271">
    <property type="entry name" value="Ser/Thr_kinase_AS"/>
</dbReference>
<dbReference type="PROSITE" id="PS00107">
    <property type="entry name" value="PROTEIN_KINASE_ATP"/>
    <property type="match status" value="1"/>
</dbReference>
<dbReference type="PROSITE" id="PS51178">
    <property type="entry name" value="PASTA"/>
    <property type="match status" value="3"/>
</dbReference>
<evidence type="ECO:0000259" key="15">
    <source>
        <dbReference type="PROSITE" id="PS50011"/>
    </source>
</evidence>
<comment type="catalytic activity">
    <reaction evidence="10">
        <text>L-seryl-[protein] + ATP = O-phospho-L-seryl-[protein] + ADP + H(+)</text>
        <dbReference type="Rhea" id="RHEA:17989"/>
        <dbReference type="Rhea" id="RHEA-COMP:9863"/>
        <dbReference type="Rhea" id="RHEA-COMP:11604"/>
        <dbReference type="ChEBI" id="CHEBI:15378"/>
        <dbReference type="ChEBI" id="CHEBI:29999"/>
        <dbReference type="ChEBI" id="CHEBI:30616"/>
        <dbReference type="ChEBI" id="CHEBI:83421"/>
        <dbReference type="ChEBI" id="CHEBI:456216"/>
        <dbReference type="EC" id="2.7.11.1"/>
    </reaction>
</comment>
<evidence type="ECO:0000256" key="9">
    <source>
        <dbReference type="ARBA" id="ARBA00047899"/>
    </source>
</evidence>
<feature type="domain" description="PASTA" evidence="16">
    <location>
        <begin position="492"/>
        <end position="558"/>
    </location>
</feature>
<dbReference type="GO" id="GO:0005524">
    <property type="term" value="F:ATP binding"/>
    <property type="evidence" value="ECO:0007669"/>
    <property type="project" value="UniProtKB-UniRule"/>
</dbReference>
<keyword evidence="18" id="KW-1185">Reference proteome</keyword>
<comment type="catalytic activity">
    <reaction evidence="9">
        <text>L-threonyl-[protein] + ATP = O-phospho-L-threonyl-[protein] + ADP + H(+)</text>
        <dbReference type="Rhea" id="RHEA:46608"/>
        <dbReference type="Rhea" id="RHEA-COMP:11060"/>
        <dbReference type="Rhea" id="RHEA-COMP:11605"/>
        <dbReference type="ChEBI" id="CHEBI:15378"/>
        <dbReference type="ChEBI" id="CHEBI:30013"/>
        <dbReference type="ChEBI" id="CHEBI:30616"/>
        <dbReference type="ChEBI" id="CHEBI:61977"/>
        <dbReference type="ChEBI" id="CHEBI:456216"/>
        <dbReference type="EC" id="2.7.11.1"/>
    </reaction>
</comment>
<evidence type="ECO:0000259" key="16">
    <source>
        <dbReference type="PROSITE" id="PS51178"/>
    </source>
</evidence>
<keyword evidence="14" id="KW-0812">Transmembrane</keyword>
<dbReference type="Pfam" id="PF00069">
    <property type="entry name" value="Pkinase"/>
    <property type="match status" value="1"/>
</dbReference>
<comment type="subcellular location">
    <subcellularLocation>
        <location evidence="11">Spore membrane</location>
        <topology evidence="11">Single-pass type II membrane protein</topology>
    </subcellularLocation>
</comment>
<keyword evidence="14" id="KW-0472">Membrane</keyword>
<evidence type="ECO:0000256" key="5">
    <source>
        <dbReference type="ARBA" id="ARBA00022741"/>
    </source>
</evidence>
<dbReference type="InterPro" id="IPR011009">
    <property type="entry name" value="Kinase-like_dom_sf"/>
</dbReference>
<dbReference type="Pfam" id="PF03793">
    <property type="entry name" value="PASTA"/>
    <property type="match status" value="3"/>
</dbReference>
<dbReference type="Gene3D" id="2.60.40.2560">
    <property type="match status" value="1"/>
</dbReference>
<organism evidence="17 18">
    <name type="scientific">Salirhabdus euzebyi</name>
    <dbReference type="NCBI Taxonomy" id="394506"/>
    <lineage>
        <taxon>Bacteria</taxon>
        <taxon>Bacillati</taxon>
        <taxon>Bacillota</taxon>
        <taxon>Bacilli</taxon>
        <taxon>Bacillales</taxon>
        <taxon>Bacillaceae</taxon>
        <taxon>Salirhabdus</taxon>
    </lineage>
</organism>
<evidence type="ECO:0000256" key="4">
    <source>
        <dbReference type="ARBA" id="ARBA00022679"/>
    </source>
</evidence>
<dbReference type="InterPro" id="IPR005543">
    <property type="entry name" value="PASTA_dom"/>
</dbReference>
<dbReference type="FunFam" id="1.10.510.10:FF:000021">
    <property type="entry name" value="Serine/threonine protein kinase"/>
    <property type="match status" value="1"/>
</dbReference>
<evidence type="ECO:0000256" key="1">
    <source>
        <dbReference type="ARBA" id="ARBA00012513"/>
    </source>
</evidence>
<dbReference type="SMART" id="SM00740">
    <property type="entry name" value="PASTA"/>
    <property type="match status" value="3"/>
</dbReference>
<protein>
    <recommendedName>
        <fullName evidence="12">Serine/threonine-protein kinase PrkC</fullName>
        <ecNumber evidence="1">2.7.11.1</ecNumber>
    </recommendedName>
</protein>
<keyword evidence="4 17" id="KW-0808">Transferase</keyword>
<reference evidence="17 18" key="1">
    <citation type="submission" date="2020-08" db="EMBL/GenBank/DDBJ databases">
        <title>Genomic Encyclopedia of Type Strains, Phase IV (KMG-IV): sequencing the most valuable type-strain genomes for metagenomic binning, comparative biology and taxonomic classification.</title>
        <authorList>
            <person name="Goeker M."/>
        </authorList>
    </citation>
    <scope>NUCLEOTIDE SEQUENCE [LARGE SCALE GENOMIC DNA]</scope>
    <source>
        <strain evidence="17 18">DSM 19612</strain>
    </source>
</reference>
<dbReference type="InterPro" id="IPR000719">
    <property type="entry name" value="Prot_kinase_dom"/>
</dbReference>
<dbReference type="AlphaFoldDB" id="A0A841Q3J3"/>
<evidence type="ECO:0000256" key="10">
    <source>
        <dbReference type="ARBA" id="ARBA00048679"/>
    </source>
</evidence>
<evidence type="ECO:0000256" key="2">
    <source>
        <dbReference type="ARBA" id="ARBA00022527"/>
    </source>
</evidence>
<name>A0A841Q3J3_9BACI</name>
<gene>
    <name evidence="17" type="ORF">HNQ94_001417</name>
</gene>
<evidence type="ECO:0000313" key="18">
    <source>
        <dbReference type="Proteomes" id="UP000581688"/>
    </source>
</evidence>
<dbReference type="PANTHER" id="PTHR43289">
    <property type="entry name" value="MITOGEN-ACTIVATED PROTEIN KINASE KINASE KINASE 20-RELATED"/>
    <property type="match status" value="1"/>
</dbReference>
<dbReference type="CDD" id="cd06577">
    <property type="entry name" value="PASTA_pknB"/>
    <property type="match status" value="3"/>
</dbReference>
<feature type="domain" description="Protein kinase" evidence="15">
    <location>
        <begin position="11"/>
        <end position="274"/>
    </location>
</feature>
<sequence>MFRGQLLNERYQIKHAIGGGGMANVYLAHDLILERDVAIKVLRMEYAHDEEFIERFRREAQSTISLSHPNIVNIFDVGEDNEDGIYYIVMEYVKGMTLKQYIQMYGPLPVEEAVDVMKQVTSAISHAHANEIIHRDIKPQNILINNSGKVKVTDFGIAMALSSTSVTQTNSVLGSVHYLSPEQARGGTAIRKSDIYSLGIVFFELLTGRLPFSGESAVSIALKHLQSETPSVRRWIHDIPQSVENVVLKATAKNPFHRYENAHQLEEDLATVLLPERYNENKYIPPQEEGEETKAIPIITSDNDLSNNHGETIIRKKNESAEAEKKKKKWKIWVIALITMLVIGGIAALFLLPKWLMPKEVEIISVEGMTYEEAYSELRALNLDVKSESRNSDTIEEGFVITTDPDAGSVVKEGSTVTIITSLGKEKKEFDNYVGQQFDQVERLLTSLNYKEITRVPVESDRPEGEIIAQSPDSGTPILPEETRVIFEVSSGPKKIVLQPLSGQALEDVERYLVENELNIYVLEEFSDDVPEGYVIKTEPAAFTEVEEGTEIKVHVSKGAEQKPVTKRVQYTVTVDNSNQGNGNGNGNGNADEQVEKLVEIYVEDMTHNFQDIHTSETISEDKTFAVDLTIAPDQIGRFKVVVDGSVVIDEKVPY</sequence>
<evidence type="ECO:0000256" key="14">
    <source>
        <dbReference type="SAM" id="Phobius"/>
    </source>
</evidence>
<accession>A0A841Q3J3</accession>
<dbReference type="RefSeq" id="WP_174495504.1">
    <property type="nucleotide sequence ID" value="NZ_CADDWK010000003.1"/>
</dbReference>
<dbReference type="Gene3D" id="1.10.510.10">
    <property type="entry name" value="Transferase(Phosphotransferase) domain 1"/>
    <property type="match status" value="1"/>
</dbReference>
<dbReference type="CDD" id="cd14014">
    <property type="entry name" value="STKc_PknB_like"/>
    <property type="match status" value="1"/>
</dbReference>
<dbReference type="Gene3D" id="3.30.200.20">
    <property type="entry name" value="Phosphorylase Kinase, domain 1"/>
    <property type="match status" value="1"/>
</dbReference>
<evidence type="ECO:0000256" key="12">
    <source>
        <dbReference type="ARBA" id="ARBA00070041"/>
    </source>
</evidence>
<dbReference type="GO" id="GO:0007165">
    <property type="term" value="P:signal transduction"/>
    <property type="evidence" value="ECO:0007669"/>
    <property type="project" value="UniProtKB-ARBA"/>
</dbReference>
<dbReference type="PROSITE" id="PS00108">
    <property type="entry name" value="PROTEIN_KINASE_ST"/>
    <property type="match status" value="1"/>
</dbReference>
<dbReference type="Gene3D" id="3.30.10.20">
    <property type="match status" value="3"/>
</dbReference>
<dbReference type="NCBIfam" id="NF033483">
    <property type="entry name" value="PknB_PASTA_kin"/>
    <property type="match status" value="1"/>
</dbReference>
<evidence type="ECO:0000256" key="7">
    <source>
        <dbReference type="ARBA" id="ARBA00022840"/>
    </source>
</evidence>
<feature type="domain" description="PASTA" evidence="16">
    <location>
        <begin position="357"/>
        <end position="423"/>
    </location>
</feature>
<dbReference type="GO" id="GO:0009847">
    <property type="term" value="P:spore germination"/>
    <property type="evidence" value="ECO:0007669"/>
    <property type="project" value="UniProtKB-ARBA"/>
</dbReference>
<evidence type="ECO:0000256" key="3">
    <source>
        <dbReference type="ARBA" id="ARBA00022544"/>
    </source>
</evidence>
<keyword evidence="2" id="KW-0723">Serine/threonine-protein kinase</keyword>
<evidence type="ECO:0000256" key="11">
    <source>
        <dbReference type="ARBA" id="ARBA00060432"/>
    </source>
</evidence>
<evidence type="ECO:0000256" key="6">
    <source>
        <dbReference type="ARBA" id="ARBA00022777"/>
    </source>
</evidence>
<keyword evidence="14" id="KW-1133">Transmembrane helix</keyword>
<dbReference type="PROSITE" id="PS50011">
    <property type="entry name" value="PROTEIN_KINASE_DOM"/>
    <property type="match status" value="1"/>
</dbReference>
<keyword evidence="6 17" id="KW-0418">Kinase</keyword>
<dbReference type="SUPFAM" id="SSF56112">
    <property type="entry name" value="Protein kinase-like (PK-like)"/>
    <property type="match status" value="1"/>
</dbReference>
<feature type="domain" description="PASTA" evidence="16">
    <location>
        <begin position="424"/>
        <end position="491"/>
    </location>
</feature>
<evidence type="ECO:0000256" key="13">
    <source>
        <dbReference type="PROSITE-ProRule" id="PRU10141"/>
    </source>
</evidence>
<dbReference type="Proteomes" id="UP000581688">
    <property type="component" value="Unassembled WGS sequence"/>
</dbReference>